<dbReference type="EC" id="4.2.1.8" evidence="5 9"/>
<evidence type="ECO:0000256" key="4">
    <source>
        <dbReference type="ARBA" id="ARBA00007389"/>
    </source>
</evidence>
<dbReference type="RefSeq" id="WP_250724078.1">
    <property type="nucleotide sequence ID" value="NZ_CP098400.1"/>
</dbReference>
<dbReference type="GO" id="GO:0042840">
    <property type="term" value="P:D-glucuronate catabolic process"/>
    <property type="evidence" value="ECO:0007669"/>
    <property type="project" value="TreeGrafter"/>
</dbReference>
<evidence type="ECO:0000256" key="1">
    <source>
        <dbReference type="ARBA" id="ARBA00001794"/>
    </source>
</evidence>
<keyword evidence="8 9" id="KW-0456">Lyase</keyword>
<dbReference type="NCBIfam" id="TIGR00695">
    <property type="entry name" value="uxuA"/>
    <property type="match status" value="1"/>
</dbReference>
<accession>A0A9J6ZQZ2</accession>
<sequence length="402" mass="45830">MAFEKTMRWFGDKDPIKLSDLRQIGVEGIVTALHHIPNGEVWTVDEIMKVKNKIEAHGMRWSVVESLPVSEGIKIHSDDYPRLIANYQESLRNLGRCGIDIVVYNFMPVLDWVRTDLHYKLESGVEVMYFDFPTFVAFDAFVLKRPGAENDYPAEIVAKAREVYKNMSEEEAERLAYNIIVVTQGFIDGVVDGSTPDYKKVFLSYIDRYKGIGRDQLRANLSRFLKDVVPVAEEYGINMAVHPDDPPFPVLGLPRIVSTKEDLEWIISQVDSVSNGINFCTGSLSVRSNDYILDMIKSVGHRIHFLHLRNNVLLPNGCFHEYGHIEGCVDMYEVAKALLIEQRRRIREGLKDKDIRMPVRPDHGVKMLDDYTREANPGYPLIGRLKGLAELAGLEMGIERSL</sequence>
<gene>
    <name evidence="9 10" type="primary">uxuA</name>
    <name evidence="10" type="ORF">M9189_01155</name>
</gene>
<dbReference type="AlphaFoldDB" id="A0A9J6ZQZ2"/>
<dbReference type="PIRSF" id="PIRSF016049">
    <property type="entry name" value="Man_dehyd"/>
    <property type="match status" value="1"/>
</dbReference>
<proteinExistence type="inferred from homology"/>
<reference evidence="10" key="1">
    <citation type="submission" date="2022-05" db="EMBL/GenBank/DDBJ databases">
        <authorList>
            <person name="Sun X."/>
        </authorList>
    </citation>
    <scope>NUCLEOTIDE SEQUENCE</scope>
    <source>
        <strain evidence="10">Ai-910</strain>
    </source>
</reference>
<dbReference type="SUPFAM" id="SSF51658">
    <property type="entry name" value="Xylose isomerase-like"/>
    <property type="match status" value="1"/>
</dbReference>
<protein>
    <recommendedName>
        <fullName evidence="5 9">Mannonate dehydratase</fullName>
        <ecNumber evidence="5 9">4.2.1.8</ecNumber>
    </recommendedName>
    <alternativeName>
        <fullName evidence="9">D-mannonate hydro-lyase</fullName>
    </alternativeName>
</protein>
<name>A0A9J6ZQZ2_9BACT</name>
<dbReference type="Gene3D" id="3.20.20.150">
    <property type="entry name" value="Divalent-metal-dependent TIM barrel enzymes"/>
    <property type="match status" value="1"/>
</dbReference>
<organism evidence="10 11">
    <name type="scientific">Xiashengella succiniciproducens</name>
    <dbReference type="NCBI Taxonomy" id="2949635"/>
    <lineage>
        <taxon>Bacteria</taxon>
        <taxon>Pseudomonadati</taxon>
        <taxon>Bacteroidota</taxon>
        <taxon>Bacteroidia</taxon>
        <taxon>Marinilabiliales</taxon>
        <taxon>Marinilabiliaceae</taxon>
        <taxon>Xiashengella</taxon>
    </lineage>
</organism>
<evidence type="ECO:0000256" key="3">
    <source>
        <dbReference type="ARBA" id="ARBA00004892"/>
    </source>
</evidence>
<comment type="catalytic activity">
    <reaction evidence="1 9">
        <text>D-mannonate = 2-dehydro-3-deoxy-D-gluconate + H2O</text>
        <dbReference type="Rhea" id="RHEA:20097"/>
        <dbReference type="ChEBI" id="CHEBI:15377"/>
        <dbReference type="ChEBI" id="CHEBI:17767"/>
        <dbReference type="ChEBI" id="CHEBI:57990"/>
        <dbReference type="EC" id="4.2.1.8"/>
    </reaction>
</comment>
<dbReference type="GO" id="GO:0008927">
    <property type="term" value="F:mannonate dehydratase activity"/>
    <property type="evidence" value="ECO:0007669"/>
    <property type="project" value="UniProtKB-UniRule"/>
</dbReference>
<comment type="function">
    <text evidence="2 9">Catalyzes the dehydration of D-mannonate.</text>
</comment>
<comment type="cofactor">
    <cofactor evidence="9">
        <name>Fe(2+)</name>
        <dbReference type="ChEBI" id="CHEBI:29033"/>
    </cofactor>
    <cofactor evidence="9">
        <name>Mn(2+)</name>
        <dbReference type="ChEBI" id="CHEBI:29035"/>
    </cofactor>
</comment>
<dbReference type="KEGG" id="alkq:M9189_01155"/>
<dbReference type="PANTHER" id="PTHR30387">
    <property type="entry name" value="MANNONATE DEHYDRATASE"/>
    <property type="match status" value="1"/>
</dbReference>
<keyword evidence="11" id="KW-1185">Reference proteome</keyword>
<evidence type="ECO:0000256" key="8">
    <source>
        <dbReference type="ARBA" id="ARBA00023239"/>
    </source>
</evidence>
<evidence type="ECO:0000313" key="10">
    <source>
        <dbReference type="EMBL" id="URW79966.1"/>
    </source>
</evidence>
<reference evidence="10" key="2">
    <citation type="submission" date="2022-06" db="EMBL/GenBank/DDBJ databases">
        <title>Xiashengella guii gen. nov. sp. nov., a bacterium isolated form anaerobic digestion tank.</title>
        <authorList>
            <person name="Huang H."/>
        </authorList>
    </citation>
    <scope>NUCLEOTIDE SEQUENCE</scope>
    <source>
        <strain evidence="10">Ai-910</strain>
    </source>
</reference>
<evidence type="ECO:0000256" key="5">
    <source>
        <dbReference type="ARBA" id="ARBA00012927"/>
    </source>
</evidence>
<evidence type="ECO:0000256" key="6">
    <source>
        <dbReference type="ARBA" id="ARBA00023004"/>
    </source>
</evidence>
<comment type="similarity">
    <text evidence="4 9">Belongs to the mannonate dehydratase family.</text>
</comment>
<dbReference type="GO" id="GO:0030145">
    <property type="term" value="F:manganese ion binding"/>
    <property type="evidence" value="ECO:0007669"/>
    <property type="project" value="TreeGrafter"/>
</dbReference>
<dbReference type="InterPro" id="IPR036237">
    <property type="entry name" value="Xyl_isomerase-like_sf"/>
</dbReference>
<evidence type="ECO:0000256" key="7">
    <source>
        <dbReference type="ARBA" id="ARBA00023211"/>
    </source>
</evidence>
<dbReference type="InterPro" id="IPR004628">
    <property type="entry name" value="Man_deHydtase"/>
</dbReference>
<keyword evidence="7 9" id="KW-0464">Manganese</keyword>
<dbReference type="GO" id="GO:0008198">
    <property type="term" value="F:ferrous iron binding"/>
    <property type="evidence" value="ECO:0007669"/>
    <property type="project" value="TreeGrafter"/>
</dbReference>
<dbReference type="HAMAP" id="MF_00106">
    <property type="entry name" value="UxuA"/>
    <property type="match status" value="1"/>
</dbReference>
<dbReference type="Pfam" id="PF03786">
    <property type="entry name" value="UxuA"/>
    <property type="match status" value="1"/>
</dbReference>
<dbReference type="PANTHER" id="PTHR30387:SF2">
    <property type="entry name" value="MANNONATE DEHYDRATASE"/>
    <property type="match status" value="1"/>
</dbReference>
<dbReference type="NCBIfam" id="NF003027">
    <property type="entry name" value="PRK03906.1"/>
    <property type="match status" value="1"/>
</dbReference>
<comment type="pathway">
    <text evidence="3 9">Carbohydrate metabolism; pentose and glucuronate interconversion.</text>
</comment>
<evidence type="ECO:0000256" key="9">
    <source>
        <dbReference type="HAMAP-Rule" id="MF_00106"/>
    </source>
</evidence>
<keyword evidence="6 9" id="KW-0408">Iron</keyword>
<evidence type="ECO:0000313" key="11">
    <source>
        <dbReference type="Proteomes" id="UP001056426"/>
    </source>
</evidence>
<dbReference type="EMBL" id="CP098400">
    <property type="protein sequence ID" value="URW79966.1"/>
    <property type="molecule type" value="Genomic_DNA"/>
</dbReference>
<dbReference type="Proteomes" id="UP001056426">
    <property type="component" value="Chromosome"/>
</dbReference>
<evidence type="ECO:0000256" key="2">
    <source>
        <dbReference type="ARBA" id="ARBA00002713"/>
    </source>
</evidence>